<dbReference type="PROSITE" id="PS51387">
    <property type="entry name" value="FAD_PCMH"/>
    <property type="match status" value="1"/>
</dbReference>
<dbReference type="GO" id="GO:0016491">
    <property type="term" value="F:oxidoreductase activity"/>
    <property type="evidence" value="ECO:0007669"/>
    <property type="project" value="UniProtKB-KW"/>
</dbReference>
<gene>
    <name evidence="8" type="ORF">Aud_010239</name>
</gene>
<evidence type="ECO:0000256" key="4">
    <source>
        <dbReference type="ARBA" id="ARBA00022827"/>
    </source>
</evidence>
<dbReference type="PANTHER" id="PTHR42973:SF39">
    <property type="entry name" value="FAD-BINDING PCMH-TYPE DOMAIN-CONTAINING PROTEIN"/>
    <property type="match status" value="1"/>
</dbReference>
<dbReference type="InterPro" id="IPR036318">
    <property type="entry name" value="FAD-bd_PCMH-like_sf"/>
</dbReference>
<feature type="chain" id="PRO_5034721196" description="FAD-binding PCMH-type domain-containing protein" evidence="6">
    <location>
        <begin position="21"/>
        <end position="592"/>
    </location>
</feature>
<feature type="domain" description="FAD-binding PCMH-type" evidence="7">
    <location>
        <begin position="126"/>
        <end position="307"/>
    </location>
</feature>
<dbReference type="GO" id="GO:0071949">
    <property type="term" value="F:FAD binding"/>
    <property type="evidence" value="ECO:0007669"/>
    <property type="project" value="InterPro"/>
</dbReference>
<dbReference type="InterPro" id="IPR016166">
    <property type="entry name" value="FAD-bd_PCMH"/>
</dbReference>
<keyword evidence="5" id="KW-0560">Oxidoreductase</keyword>
<evidence type="ECO:0000256" key="1">
    <source>
        <dbReference type="ARBA" id="ARBA00001974"/>
    </source>
</evidence>
<evidence type="ECO:0000259" key="7">
    <source>
        <dbReference type="PROSITE" id="PS51387"/>
    </source>
</evidence>
<dbReference type="AlphaFoldDB" id="A0A8E0R358"/>
<evidence type="ECO:0000256" key="2">
    <source>
        <dbReference type="ARBA" id="ARBA00005466"/>
    </source>
</evidence>
<dbReference type="SUPFAM" id="SSF56176">
    <property type="entry name" value="FAD-binding/transporter-associated domain-like"/>
    <property type="match status" value="1"/>
</dbReference>
<dbReference type="InterPro" id="IPR006094">
    <property type="entry name" value="Oxid_FAD_bind_N"/>
</dbReference>
<reference evidence="8" key="1">
    <citation type="journal article" date="2015" name="Genome Announc.">
        <title>Draft Genome Sequence of the Pathogenic Filamentous Fungus Aspergillus udagawae Strain IFM 46973T.</title>
        <authorList>
            <person name="Kusuya Y."/>
            <person name="Takahashi-Nakaguchi A."/>
            <person name="Takahashi H."/>
            <person name="Yaguchi T."/>
        </authorList>
    </citation>
    <scope>NUCLEOTIDE SEQUENCE</scope>
    <source>
        <strain evidence="8">IFM 46973</strain>
    </source>
</reference>
<proteinExistence type="inferred from homology"/>
<accession>A0A8E0R358</accession>
<dbReference type="Pfam" id="PF08031">
    <property type="entry name" value="BBE"/>
    <property type="match status" value="1"/>
</dbReference>
<protein>
    <recommendedName>
        <fullName evidence="7">FAD-binding PCMH-type domain-containing protein</fullName>
    </recommendedName>
</protein>
<dbReference type="InterPro" id="IPR016169">
    <property type="entry name" value="FAD-bd_PCMH_sub2"/>
</dbReference>
<sequence>MRLAPSCLLSLAVLATAITASNVHCKCTPNDSCWPLASEWASLNTTLSGCLVKTVPLGSVCYPSQPNYDPVACEDVIKNWTTSSFHSSDPSSIADPVSSNSSCTPIYPNGTSLSGDPDAGSRGCTLGNLSPYVINASEASHVQAALKFAKAHNLRLNIRNTGHNPDKSSAYGSLSIWTHAMKQFQFHESYTPLSCPQTVRHMAATLGAGIQDGELFELLAQHNAIGVGGTNTDVGVIGWATGGGHGFATMEYGMGADNIIEAVLVTPDGEVLTVNQCQNEDLYWAIRGGGGGTFGVILSVTVKAYPMPSVTMIGLDLTARNGTTPRVWWKLIAEVHKELAVLQDSGIGGYWTISGPPFHFGHAMFQYNTSSADSADQEMLPLKKLLDHHNGTVSSNITKFHTASWYNLTKMFPLVEHTGTSRSARTSRLIPRRAIEDTRGFAYILENIGPQPDNPKTFQNAVSNPSMSGTMTPGKKMVDNSLNPAWREAVVHLITSQSWNDSLPDSVAAETYDRMTNEKGYLLRQIAPDSGAYYNEADRHEPNWQWSFWGPHYTRLREIKQRYDPQDLLWCHHCVGSEGWIQEKNGTLCRVP</sequence>
<evidence type="ECO:0000313" key="9">
    <source>
        <dbReference type="Proteomes" id="UP000036893"/>
    </source>
</evidence>
<dbReference type="InterPro" id="IPR050416">
    <property type="entry name" value="FAD-linked_Oxidoreductase"/>
</dbReference>
<dbReference type="InterPro" id="IPR012951">
    <property type="entry name" value="BBE"/>
</dbReference>
<comment type="similarity">
    <text evidence="2">Belongs to the oxygen-dependent FAD-linked oxidoreductase family.</text>
</comment>
<dbReference type="Gene3D" id="3.30.465.10">
    <property type="match status" value="2"/>
</dbReference>
<dbReference type="PANTHER" id="PTHR42973">
    <property type="entry name" value="BINDING OXIDOREDUCTASE, PUTATIVE (AFU_ORTHOLOGUE AFUA_1G17690)-RELATED"/>
    <property type="match status" value="1"/>
</dbReference>
<evidence type="ECO:0000313" key="8">
    <source>
        <dbReference type="EMBL" id="GIC93751.1"/>
    </source>
</evidence>
<dbReference type="Pfam" id="PF01565">
    <property type="entry name" value="FAD_binding_4"/>
    <property type="match status" value="1"/>
</dbReference>
<comment type="caution">
    <text evidence="8">The sequence shown here is derived from an EMBL/GenBank/DDBJ whole genome shotgun (WGS) entry which is preliminary data.</text>
</comment>
<feature type="signal peptide" evidence="6">
    <location>
        <begin position="1"/>
        <end position="20"/>
    </location>
</feature>
<dbReference type="GeneID" id="66997716"/>
<organism evidence="8 9">
    <name type="scientific">Aspergillus udagawae</name>
    <dbReference type="NCBI Taxonomy" id="91492"/>
    <lineage>
        <taxon>Eukaryota</taxon>
        <taxon>Fungi</taxon>
        <taxon>Dikarya</taxon>
        <taxon>Ascomycota</taxon>
        <taxon>Pezizomycotina</taxon>
        <taxon>Eurotiomycetes</taxon>
        <taxon>Eurotiomycetidae</taxon>
        <taxon>Eurotiales</taxon>
        <taxon>Aspergillaceae</taxon>
        <taxon>Aspergillus</taxon>
        <taxon>Aspergillus subgen. Fumigati</taxon>
    </lineage>
</organism>
<dbReference type="EMBL" id="BBXM02000008">
    <property type="protein sequence ID" value="GIC93751.1"/>
    <property type="molecule type" value="Genomic_DNA"/>
</dbReference>
<keyword evidence="4" id="KW-0274">FAD</keyword>
<dbReference type="RefSeq" id="XP_043151017.1">
    <property type="nucleotide sequence ID" value="XM_043295082.1"/>
</dbReference>
<comment type="cofactor">
    <cofactor evidence="1">
        <name>FAD</name>
        <dbReference type="ChEBI" id="CHEBI:57692"/>
    </cofactor>
</comment>
<dbReference type="Proteomes" id="UP000036893">
    <property type="component" value="Unassembled WGS sequence"/>
</dbReference>
<name>A0A8E0R358_9EURO</name>
<reference evidence="8" key="2">
    <citation type="submission" date="2021-01" db="EMBL/GenBank/DDBJ databases">
        <title>Pan-genome distribution and transcriptional activeness of fungal secondary metabolism genes in Aspergillus section Fumigati.</title>
        <authorList>
            <person name="Takahashi H."/>
            <person name="Umemura M."/>
            <person name="Ninomiya A."/>
            <person name="Kusuya Y."/>
            <person name="Urayama S."/>
            <person name="Shimizu M."/>
            <person name="Watanabe A."/>
            <person name="Kamei K."/>
            <person name="Yaguchi T."/>
            <person name="Hagiwara D."/>
        </authorList>
    </citation>
    <scope>NUCLEOTIDE SEQUENCE</scope>
    <source>
        <strain evidence="8">IFM 46973</strain>
    </source>
</reference>
<keyword evidence="3" id="KW-0285">Flavoprotein</keyword>
<keyword evidence="6" id="KW-0732">Signal</keyword>
<evidence type="ECO:0000256" key="6">
    <source>
        <dbReference type="SAM" id="SignalP"/>
    </source>
</evidence>
<evidence type="ECO:0000256" key="3">
    <source>
        <dbReference type="ARBA" id="ARBA00022630"/>
    </source>
</evidence>
<evidence type="ECO:0000256" key="5">
    <source>
        <dbReference type="ARBA" id="ARBA00023002"/>
    </source>
</evidence>